<dbReference type="RefSeq" id="WP_060383698.1">
    <property type="nucleotide sequence ID" value="NZ_MTDB01000006.1"/>
</dbReference>
<organism evidence="1">
    <name type="scientific">Flavobacterium columnare</name>
    <dbReference type="NCBI Taxonomy" id="996"/>
    <lineage>
        <taxon>Bacteria</taxon>
        <taxon>Pseudomonadati</taxon>
        <taxon>Bacteroidota</taxon>
        <taxon>Flavobacteriia</taxon>
        <taxon>Flavobacteriales</taxon>
        <taxon>Flavobacteriaceae</taxon>
        <taxon>Flavobacterium</taxon>
    </lineage>
</organism>
<dbReference type="GeneID" id="56896863"/>
<proteinExistence type="predicted"/>
<dbReference type="AlphaFoldDB" id="A0AA94JM30"/>
<accession>A0AA94JM30</accession>
<sequence>MYVFQCKNSKKQEQGKLDKFKDNFEEFFLKGNELPNSKDLSSKIEEYKDLTKRGFIIKHQLYFLYNGNKSDNQTSNEQLFIIKKITLR</sequence>
<gene>
    <name evidence="1" type="ORF">EJB19_14615</name>
</gene>
<name>A0AA94JM30_9FLAO</name>
<dbReference type="KEGG" id="fcv:AWN65_14005"/>
<protein>
    <submittedName>
        <fullName evidence="1">Uncharacterized protein</fullName>
    </submittedName>
</protein>
<dbReference type="EMBL" id="RWGX01000006">
    <property type="protein sequence ID" value="RVU86787.1"/>
    <property type="molecule type" value="Genomic_DNA"/>
</dbReference>
<reference evidence="1" key="1">
    <citation type="submission" date="2018-12" db="EMBL/GenBank/DDBJ databases">
        <title>Draft genome sequence of Flaovobacterium columnare BGFS27 isolated from channel catfish in Alabama.</title>
        <authorList>
            <person name="Cai W."/>
            <person name="Arias C."/>
        </authorList>
    </citation>
    <scope>NUCLEOTIDE SEQUENCE [LARGE SCALE GENOMIC DNA]</scope>
    <source>
        <strain evidence="1">BGFS27</strain>
    </source>
</reference>
<comment type="caution">
    <text evidence="1">The sequence shown here is derived from an EMBL/GenBank/DDBJ whole genome shotgun (WGS) entry which is preliminary data.</text>
</comment>
<evidence type="ECO:0000313" key="1">
    <source>
        <dbReference type="EMBL" id="RVU86787.1"/>
    </source>
</evidence>